<feature type="signal peptide" evidence="1">
    <location>
        <begin position="1"/>
        <end position="24"/>
    </location>
</feature>
<keyword evidence="1" id="KW-0732">Signal</keyword>
<dbReference type="STRING" id="7234.B4GYK3"/>
<protein>
    <submittedName>
        <fullName evidence="2">GL19936</fullName>
    </submittedName>
</protein>
<evidence type="ECO:0000313" key="2">
    <source>
        <dbReference type="EMBL" id="EDW27859.1"/>
    </source>
</evidence>
<dbReference type="Proteomes" id="UP000008744">
    <property type="component" value="Unassembled WGS sequence"/>
</dbReference>
<reference evidence="2 3" key="1">
    <citation type="journal article" date="2007" name="Nature">
        <title>Evolution of genes and genomes on the Drosophila phylogeny.</title>
        <authorList>
            <consortium name="Drosophila 12 Genomes Consortium"/>
            <person name="Clark A.G."/>
            <person name="Eisen M.B."/>
            <person name="Smith D.R."/>
            <person name="Bergman C.M."/>
            <person name="Oliver B."/>
            <person name="Markow T.A."/>
            <person name="Kaufman T.C."/>
            <person name="Kellis M."/>
            <person name="Gelbart W."/>
            <person name="Iyer V.N."/>
            <person name="Pollard D.A."/>
            <person name="Sackton T.B."/>
            <person name="Larracuente A.M."/>
            <person name="Singh N.D."/>
            <person name="Abad J.P."/>
            <person name="Abt D.N."/>
            <person name="Adryan B."/>
            <person name="Aguade M."/>
            <person name="Akashi H."/>
            <person name="Anderson W.W."/>
            <person name="Aquadro C.F."/>
            <person name="Ardell D.H."/>
            <person name="Arguello R."/>
            <person name="Artieri C.G."/>
            <person name="Barbash D.A."/>
            <person name="Barker D."/>
            <person name="Barsanti P."/>
            <person name="Batterham P."/>
            <person name="Batzoglou S."/>
            <person name="Begun D."/>
            <person name="Bhutkar A."/>
            <person name="Blanco E."/>
            <person name="Bosak S.A."/>
            <person name="Bradley R.K."/>
            <person name="Brand A.D."/>
            <person name="Brent M.R."/>
            <person name="Brooks A.N."/>
            <person name="Brown R.H."/>
            <person name="Butlin R.K."/>
            <person name="Caggese C."/>
            <person name="Calvi B.R."/>
            <person name="Bernardo de Carvalho A."/>
            <person name="Caspi A."/>
            <person name="Castrezana S."/>
            <person name="Celniker S.E."/>
            <person name="Chang J.L."/>
            <person name="Chapple C."/>
            <person name="Chatterji S."/>
            <person name="Chinwalla A."/>
            <person name="Civetta A."/>
            <person name="Clifton S.W."/>
            <person name="Comeron J.M."/>
            <person name="Costello J.C."/>
            <person name="Coyne J.A."/>
            <person name="Daub J."/>
            <person name="David R.G."/>
            <person name="Delcher A.L."/>
            <person name="Delehaunty K."/>
            <person name="Do C.B."/>
            <person name="Ebling H."/>
            <person name="Edwards K."/>
            <person name="Eickbush T."/>
            <person name="Evans J.D."/>
            <person name="Filipski A."/>
            <person name="Findeiss S."/>
            <person name="Freyhult E."/>
            <person name="Fulton L."/>
            <person name="Fulton R."/>
            <person name="Garcia A.C."/>
            <person name="Gardiner A."/>
            <person name="Garfield D.A."/>
            <person name="Garvin B.E."/>
            <person name="Gibson G."/>
            <person name="Gilbert D."/>
            <person name="Gnerre S."/>
            <person name="Godfrey J."/>
            <person name="Good R."/>
            <person name="Gotea V."/>
            <person name="Gravely B."/>
            <person name="Greenberg A.J."/>
            <person name="Griffiths-Jones S."/>
            <person name="Gross S."/>
            <person name="Guigo R."/>
            <person name="Gustafson E.A."/>
            <person name="Haerty W."/>
            <person name="Hahn M.W."/>
            <person name="Halligan D.L."/>
            <person name="Halpern A.L."/>
            <person name="Halter G.M."/>
            <person name="Han M.V."/>
            <person name="Heger A."/>
            <person name="Hillier L."/>
            <person name="Hinrichs A.S."/>
            <person name="Holmes I."/>
            <person name="Hoskins R.A."/>
            <person name="Hubisz M.J."/>
            <person name="Hultmark D."/>
            <person name="Huntley M.A."/>
            <person name="Jaffe D.B."/>
            <person name="Jagadeeshan S."/>
            <person name="Jeck W.R."/>
            <person name="Johnson J."/>
            <person name="Jones C.D."/>
            <person name="Jordan W.C."/>
            <person name="Karpen G.H."/>
            <person name="Kataoka E."/>
            <person name="Keightley P.D."/>
            <person name="Kheradpour P."/>
            <person name="Kirkness E.F."/>
            <person name="Koerich L.B."/>
            <person name="Kristiansen K."/>
            <person name="Kudrna D."/>
            <person name="Kulathinal R.J."/>
            <person name="Kumar S."/>
            <person name="Kwok R."/>
            <person name="Lander E."/>
            <person name="Langley C.H."/>
            <person name="Lapoint R."/>
            <person name="Lazzaro B.P."/>
            <person name="Lee S.J."/>
            <person name="Levesque L."/>
            <person name="Li R."/>
            <person name="Lin C.F."/>
            <person name="Lin M.F."/>
            <person name="Lindblad-Toh K."/>
            <person name="Llopart A."/>
            <person name="Long M."/>
            <person name="Low L."/>
            <person name="Lozovsky E."/>
            <person name="Lu J."/>
            <person name="Luo M."/>
            <person name="Machado C.A."/>
            <person name="Makalowski W."/>
            <person name="Marzo M."/>
            <person name="Matsuda M."/>
            <person name="Matzkin L."/>
            <person name="McAllister B."/>
            <person name="McBride C.S."/>
            <person name="McKernan B."/>
            <person name="McKernan K."/>
            <person name="Mendez-Lago M."/>
            <person name="Minx P."/>
            <person name="Mollenhauer M.U."/>
            <person name="Montooth K."/>
            <person name="Mount S.M."/>
            <person name="Mu X."/>
            <person name="Myers E."/>
            <person name="Negre B."/>
            <person name="Newfeld S."/>
            <person name="Nielsen R."/>
            <person name="Noor M.A."/>
            <person name="O'Grady P."/>
            <person name="Pachter L."/>
            <person name="Papaceit M."/>
            <person name="Parisi M.J."/>
            <person name="Parisi M."/>
            <person name="Parts L."/>
            <person name="Pedersen J.S."/>
            <person name="Pesole G."/>
            <person name="Phillippy A.M."/>
            <person name="Ponting C.P."/>
            <person name="Pop M."/>
            <person name="Porcelli D."/>
            <person name="Powell J.R."/>
            <person name="Prohaska S."/>
            <person name="Pruitt K."/>
            <person name="Puig M."/>
            <person name="Quesneville H."/>
            <person name="Ram K.R."/>
            <person name="Rand D."/>
            <person name="Rasmussen M.D."/>
            <person name="Reed L.K."/>
            <person name="Reenan R."/>
            <person name="Reily A."/>
            <person name="Remington K.A."/>
            <person name="Rieger T.T."/>
            <person name="Ritchie M.G."/>
            <person name="Robin C."/>
            <person name="Rogers Y.H."/>
            <person name="Rohde C."/>
            <person name="Rozas J."/>
            <person name="Rubenfield M.J."/>
            <person name="Ruiz A."/>
            <person name="Russo S."/>
            <person name="Salzberg S.L."/>
            <person name="Sanchez-Gracia A."/>
            <person name="Saranga D.J."/>
            <person name="Sato H."/>
            <person name="Schaeffer S.W."/>
            <person name="Schatz M.C."/>
            <person name="Schlenke T."/>
            <person name="Schwartz R."/>
            <person name="Segarra C."/>
            <person name="Singh R.S."/>
            <person name="Sirot L."/>
            <person name="Sirota M."/>
            <person name="Sisneros N.B."/>
            <person name="Smith C.D."/>
            <person name="Smith T.F."/>
            <person name="Spieth J."/>
            <person name="Stage D.E."/>
            <person name="Stark A."/>
            <person name="Stephan W."/>
            <person name="Strausberg R.L."/>
            <person name="Strempel S."/>
            <person name="Sturgill D."/>
            <person name="Sutton G."/>
            <person name="Sutton G.G."/>
            <person name="Tao W."/>
            <person name="Teichmann S."/>
            <person name="Tobari Y.N."/>
            <person name="Tomimura Y."/>
            <person name="Tsolas J.M."/>
            <person name="Valente V.L."/>
            <person name="Venter E."/>
            <person name="Venter J.C."/>
            <person name="Vicario S."/>
            <person name="Vieira F.G."/>
            <person name="Vilella A.J."/>
            <person name="Villasante A."/>
            <person name="Walenz B."/>
            <person name="Wang J."/>
            <person name="Wasserman M."/>
            <person name="Watts T."/>
            <person name="Wilson D."/>
            <person name="Wilson R.K."/>
            <person name="Wing R.A."/>
            <person name="Wolfner M.F."/>
            <person name="Wong A."/>
            <person name="Wong G.K."/>
            <person name="Wu C.I."/>
            <person name="Wu G."/>
            <person name="Yamamoto D."/>
            <person name="Yang H.P."/>
            <person name="Yang S.P."/>
            <person name="Yorke J.A."/>
            <person name="Yoshida K."/>
            <person name="Zdobnov E."/>
            <person name="Zhang P."/>
            <person name="Zhang Y."/>
            <person name="Zimin A.V."/>
            <person name="Baldwin J."/>
            <person name="Abdouelleil A."/>
            <person name="Abdulkadir J."/>
            <person name="Abebe A."/>
            <person name="Abera B."/>
            <person name="Abreu J."/>
            <person name="Acer S.C."/>
            <person name="Aftuck L."/>
            <person name="Alexander A."/>
            <person name="An P."/>
            <person name="Anderson E."/>
            <person name="Anderson S."/>
            <person name="Arachi H."/>
            <person name="Azer M."/>
            <person name="Bachantsang P."/>
            <person name="Barry A."/>
            <person name="Bayul T."/>
            <person name="Berlin A."/>
            <person name="Bessette D."/>
            <person name="Bloom T."/>
            <person name="Blye J."/>
            <person name="Boguslavskiy L."/>
            <person name="Bonnet C."/>
            <person name="Boukhgalter B."/>
            <person name="Bourzgui I."/>
            <person name="Brown A."/>
            <person name="Cahill P."/>
            <person name="Channer S."/>
            <person name="Cheshatsang Y."/>
            <person name="Chuda L."/>
            <person name="Citroen M."/>
            <person name="Collymore A."/>
            <person name="Cooke P."/>
            <person name="Costello M."/>
            <person name="D'Aco K."/>
            <person name="Daza R."/>
            <person name="De Haan G."/>
            <person name="DeGray S."/>
            <person name="DeMaso C."/>
            <person name="Dhargay N."/>
            <person name="Dooley K."/>
            <person name="Dooley E."/>
            <person name="Doricent M."/>
            <person name="Dorje P."/>
            <person name="Dorjee K."/>
            <person name="Dupes A."/>
            <person name="Elong R."/>
            <person name="Falk J."/>
            <person name="Farina A."/>
            <person name="Faro S."/>
            <person name="Ferguson D."/>
            <person name="Fisher S."/>
            <person name="Foley C.D."/>
            <person name="Franke A."/>
            <person name="Friedrich D."/>
            <person name="Gadbois L."/>
            <person name="Gearin G."/>
            <person name="Gearin C.R."/>
            <person name="Giannoukos G."/>
            <person name="Goode T."/>
            <person name="Graham J."/>
            <person name="Grandbois E."/>
            <person name="Grewal S."/>
            <person name="Gyaltsen K."/>
            <person name="Hafez N."/>
            <person name="Hagos B."/>
            <person name="Hall J."/>
            <person name="Henson C."/>
            <person name="Hollinger A."/>
            <person name="Honan T."/>
            <person name="Huard M.D."/>
            <person name="Hughes L."/>
            <person name="Hurhula B."/>
            <person name="Husby M.E."/>
            <person name="Kamat A."/>
            <person name="Kanga B."/>
            <person name="Kashin S."/>
            <person name="Khazanovich D."/>
            <person name="Kisner P."/>
            <person name="Lance K."/>
            <person name="Lara M."/>
            <person name="Lee W."/>
            <person name="Lennon N."/>
            <person name="Letendre F."/>
            <person name="LeVine R."/>
            <person name="Lipovsky A."/>
            <person name="Liu X."/>
            <person name="Liu J."/>
            <person name="Liu S."/>
            <person name="Lokyitsang T."/>
            <person name="Lokyitsang Y."/>
            <person name="Lubonja R."/>
            <person name="Lui A."/>
            <person name="MacDonald P."/>
            <person name="Magnisalis V."/>
            <person name="Maru K."/>
            <person name="Matthews C."/>
            <person name="McCusker W."/>
            <person name="McDonough S."/>
            <person name="Mehta T."/>
            <person name="Meldrim J."/>
            <person name="Meneus L."/>
            <person name="Mihai O."/>
            <person name="Mihalev A."/>
            <person name="Mihova T."/>
            <person name="Mittelman R."/>
            <person name="Mlenga V."/>
            <person name="Montmayeur A."/>
            <person name="Mulrain L."/>
            <person name="Navidi A."/>
            <person name="Naylor J."/>
            <person name="Negash T."/>
            <person name="Nguyen T."/>
            <person name="Nguyen N."/>
            <person name="Nicol R."/>
            <person name="Norbu C."/>
            <person name="Norbu N."/>
            <person name="Novod N."/>
            <person name="O'Neill B."/>
            <person name="Osman S."/>
            <person name="Markiewicz E."/>
            <person name="Oyono O.L."/>
            <person name="Patti C."/>
            <person name="Phunkhang P."/>
            <person name="Pierre F."/>
            <person name="Priest M."/>
            <person name="Raghuraman S."/>
            <person name="Rege F."/>
            <person name="Reyes R."/>
            <person name="Rise C."/>
            <person name="Rogov P."/>
            <person name="Ross K."/>
            <person name="Ryan E."/>
            <person name="Settipalli S."/>
            <person name="Shea T."/>
            <person name="Sherpa N."/>
            <person name="Shi L."/>
            <person name="Shih D."/>
            <person name="Sparrow T."/>
            <person name="Spaulding J."/>
            <person name="Stalker J."/>
            <person name="Stange-Thomann N."/>
            <person name="Stavropoulos S."/>
            <person name="Stone C."/>
            <person name="Strader C."/>
            <person name="Tesfaye S."/>
            <person name="Thomson T."/>
            <person name="Thoulutsang Y."/>
            <person name="Thoulutsang D."/>
            <person name="Topham K."/>
            <person name="Topping I."/>
            <person name="Tsamla T."/>
            <person name="Vassiliev H."/>
            <person name="Vo A."/>
            <person name="Wangchuk T."/>
            <person name="Wangdi T."/>
            <person name="Weiand M."/>
            <person name="Wilkinson J."/>
            <person name="Wilson A."/>
            <person name="Yadav S."/>
            <person name="Young G."/>
            <person name="Yu Q."/>
            <person name="Zembek L."/>
            <person name="Zhong D."/>
            <person name="Zimmer A."/>
            <person name="Zwirko Z."/>
            <person name="Jaffe D.B."/>
            <person name="Alvarez P."/>
            <person name="Brockman W."/>
            <person name="Butler J."/>
            <person name="Chin C."/>
            <person name="Gnerre S."/>
            <person name="Grabherr M."/>
            <person name="Kleber M."/>
            <person name="Mauceli E."/>
            <person name="MacCallum I."/>
        </authorList>
    </citation>
    <scope>NUCLEOTIDE SEQUENCE [LARGE SCALE GENOMIC DNA]</scope>
    <source>
        <strain evidence="3">MSH-3 / Tucson 14011-0111.49</strain>
    </source>
</reference>
<sequence>MHCLLQLCLALAFCAVLAPSATLAERRQSYRLGLRSAGRLEDGQPEGRFTSSIANKFNLP</sequence>
<dbReference type="HOGENOM" id="CLU_2944138_0_0_1"/>
<evidence type="ECO:0000313" key="3">
    <source>
        <dbReference type="Proteomes" id="UP000008744"/>
    </source>
</evidence>
<accession>B4GYK3</accession>
<name>B4GYK3_DROPE</name>
<dbReference type="AlphaFoldDB" id="B4GYK3"/>
<organism evidence="3">
    <name type="scientific">Drosophila persimilis</name>
    <name type="common">Fruit fly</name>
    <dbReference type="NCBI Taxonomy" id="7234"/>
    <lineage>
        <taxon>Eukaryota</taxon>
        <taxon>Metazoa</taxon>
        <taxon>Ecdysozoa</taxon>
        <taxon>Arthropoda</taxon>
        <taxon>Hexapoda</taxon>
        <taxon>Insecta</taxon>
        <taxon>Pterygota</taxon>
        <taxon>Neoptera</taxon>
        <taxon>Endopterygota</taxon>
        <taxon>Diptera</taxon>
        <taxon>Brachycera</taxon>
        <taxon>Muscomorpha</taxon>
        <taxon>Ephydroidea</taxon>
        <taxon>Drosophilidae</taxon>
        <taxon>Drosophila</taxon>
        <taxon>Sophophora</taxon>
    </lineage>
</organism>
<evidence type="ECO:0000256" key="1">
    <source>
        <dbReference type="SAM" id="SignalP"/>
    </source>
</evidence>
<gene>
    <name evidence="2" type="primary">Dper\GL19936</name>
    <name evidence="2" type="ORF">Dper_GL19936</name>
</gene>
<dbReference type="EMBL" id="CH479197">
    <property type="protein sequence ID" value="EDW27859.1"/>
    <property type="molecule type" value="Genomic_DNA"/>
</dbReference>
<keyword evidence="3" id="KW-1185">Reference proteome</keyword>
<proteinExistence type="predicted"/>
<feature type="chain" id="PRO_5002807447" evidence="1">
    <location>
        <begin position="25"/>
        <end position="60"/>
    </location>
</feature>